<keyword evidence="3" id="KW-1185">Reference proteome</keyword>
<name>A0ABP8QCZ8_9GAMM</name>
<protein>
    <submittedName>
        <fullName evidence="2">Uncharacterized protein</fullName>
    </submittedName>
</protein>
<evidence type="ECO:0000313" key="3">
    <source>
        <dbReference type="Proteomes" id="UP001501321"/>
    </source>
</evidence>
<dbReference type="Proteomes" id="UP001501321">
    <property type="component" value="Unassembled WGS sequence"/>
</dbReference>
<comment type="caution">
    <text evidence="2">The sequence shown here is derived from an EMBL/GenBank/DDBJ whole genome shotgun (WGS) entry which is preliminary data.</text>
</comment>
<feature type="chain" id="PRO_5045746281" evidence="1">
    <location>
        <begin position="23"/>
        <end position="138"/>
    </location>
</feature>
<evidence type="ECO:0000313" key="2">
    <source>
        <dbReference type="EMBL" id="GAA4499992.1"/>
    </source>
</evidence>
<sequence>MVWGRIGSLLCLFCLVSNGCLAQQQGQPVPPWTELPLGPVPLTSQVWLTLPTRVSVVPASGGLSSPVGSVTWQPAAAPEGWSWRRARPELNIRSGFGFTSLRLQGNKIRLRFESLDNSQQWQLQLSTEQIRMEYRWRF</sequence>
<proteinExistence type="predicted"/>
<feature type="signal peptide" evidence="1">
    <location>
        <begin position="1"/>
        <end position="22"/>
    </location>
</feature>
<keyword evidence="1" id="KW-0732">Signal</keyword>
<dbReference type="EMBL" id="BAABFC010000013">
    <property type="protein sequence ID" value="GAA4499992.1"/>
    <property type="molecule type" value="Genomic_DNA"/>
</dbReference>
<evidence type="ECO:0000256" key="1">
    <source>
        <dbReference type="SAM" id="SignalP"/>
    </source>
</evidence>
<organism evidence="2 3">
    <name type="scientific">Pseudaeromonas paramecii</name>
    <dbReference type="NCBI Taxonomy" id="2138166"/>
    <lineage>
        <taxon>Bacteria</taxon>
        <taxon>Pseudomonadati</taxon>
        <taxon>Pseudomonadota</taxon>
        <taxon>Gammaproteobacteria</taxon>
        <taxon>Aeromonadales</taxon>
        <taxon>Aeromonadaceae</taxon>
        <taxon>Pseudaeromonas</taxon>
    </lineage>
</organism>
<gene>
    <name evidence="2" type="ORF">GCM10023095_20990</name>
</gene>
<reference evidence="3" key="1">
    <citation type="journal article" date="2019" name="Int. J. Syst. Evol. Microbiol.">
        <title>The Global Catalogue of Microorganisms (GCM) 10K type strain sequencing project: providing services to taxonomists for standard genome sequencing and annotation.</title>
        <authorList>
            <consortium name="The Broad Institute Genomics Platform"/>
            <consortium name="The Broad Institute Genome Sequencing Center for Infectious Disease"/>
            <person name="Wu L."/>
            <person name="Ma J."/>
        </authorList>
    </citation>
    <scope>NUCLEOTIDE SEQUENCE [LARGE SCALE GENOMIC DNA]</scope>
    <source>
        <strain evidence="3">JCM 32226</strain>
    </source>
</reference>
<accession>A0ABP8QCZ8</accession>